<evidence type="ECO:0000313" key="1">
    <source>
        <dbReference type="EMBL" id="MBC8540136.1"/>
    </source>
</evidence>
<dbReference type="PANTHER" id="PTHR37816">
    <property type="entry name" value="YALI0E33011P"/>
    <property type="match status" value="1"/>
</dbReference>
<dbReference type="Gene3D" id="3.40.50.300">
    <property type="entry name" value="P-loop containing nucleotide triphosphate hydrolases"/>
    <property type="match status" value="1"/>
</dbReference>
<accession>A0A926DKV0</accession>
<organism evidence="1 2">
    <name type="scientific">Congzhengia minquanensis</name>
    <dbReference type="NCBI Taxonomy" id="2763657"/>
    <lineage>
        <taxon>Bacteria</taxon>
        <taxon>Bacillati</taxon>
        <taxon>Bacillota</taxon>
        <taxon>Clostridia</taxon>
        <taxon>Eubacteriales</taxon>
        <taxon>Oscillospiraceae</taxon>
        <taxon>Congzhengia</taxon>
    </lineage>
</organism>
<dbReference type="SUPFAM" id="SSF52540">
    <property type="entry name" value="P-loop containing nucleoside triphosphate hydrolases"/>
    <property type="match status" value="1"/>
</dbReference>
<name>A0A926DKV0_9FIRM</name>
<dbReference type="EMBL" id="JACRSU010000001">
    <property type="protein sequence ID" value="MBC8540136.1"/>
    <property type="molecule type" value="Genomic_DNA"/>
</dbReference>
<keyword evidence="2" id="KW-1185">Reference proteome</keyword>
<dbReference type="AlphaFoldDB" id="A0A926DKV0"/>
<proteinExistence type="predicted"/>
<sequence>MQRILVIGGSGAGKSTLSVELAKKLNLPLVHLDRLFWRAGWQHVSREEFDNRLLKELMQPAWIIDGEYSRTLKTRLSYCDTVIFLDYSRFVCLMGVLKRILTGYGKTRPDMGEGCPERFDWEFLKYVWNFNKNNRQKTYHLLETEKNKNIIILKSRREAARLLQTF</sequence>
<dbReference type="InterPro" id="IPR027417">
    <property type="entry name" value="P-loop_NTPase"/>
</dbReference>
<reference evidence="1" key="1">
    <citation type="submission" date="2020-08" db="EMBL/GenBank/DDBJ databases">
        <title>Genome public.</title>
        <authorList>
            <person name="Liu C."/>
            <person name="Sun Q."/>
        </authorList>
    </citation>
    <scope>NUCLEOTIDE SEQUENCE</scope>
    <source>
        <strain evidence="1">H8</strain>
    </source>
</reference>
<dbReference type="PANTHER" id="PTHR37816:SF3">
    <property type="entry name" value="MODULATES DNA TOPOLOGY"/>
    <property type="match status" value="1"/>
</dbReference>
<gene>
    <name evidence="1" type="ORF">H8698_03990</name>
</gene>
<evidence type="ECO:0000313" key="2">
    <source>
        <dbReference type="Proteomes" id="UP000611762"/>
    </source>
</evidence>
<dbReference type="InterPro" id="IPR052922">
    <property type="entry name" value="Cytidylate_Kinase-2"/>
</dbReference>
<comment type="caution">
    <text evidence="1">The sequence shown here is derived from an EMBL/GenBank/DDBJ whole genome shotgun (WGS) entry which is preliminary data.</text>
</comment>
<dbReference type="Proteomes" id="UP000611762">
    <property type="component" value="Unassembled WGS sequence"/>
</dbReference>
<protein>
    <submittedName>
        <fullName evidence="1">Topology modulation protein</fullName>
    </submittedName>
</protein>